<evidence type="ECO:0000256" key="6">
    <source>
        <dbReference type="ARBA" id="ARBA00023242"/>
    </source>
</evidence>
<reference evidence="9" key="1">
    <citation type="submission" date="2025-08" db="UniProtKB">
        <authorList>
            <consortium name="Ensembl"/>
        </authorList>
    </citation>
    <scope>IDENTIFICATION</scope>
</reference>
<name>A0A8C5PGG2_9ANUR</name>
<feature type="region of interest" description="Disordered" evidence="7">
    <location>
        <begin position="182"/>
        <end position="231"/>
    </location>
</feature>
<evidence type="ECO:0000256" key="4">
    <source>
        <dbReference type="ARBA" id="ARBA00023125"/>
    </source>
</evidence>
<keyword evidence="4" id="KW-0238">DNA-binding</keyword>
<organism evidence="9 10">
    <name type="scientific">Leptobrachium leishanense</name>
    <name type="common">Leishan spiny toad</name>
    <dbReference type="NCBI Taxonomy" id="445787"/>
    <lineage>
        <taxon>Eukaryota</taxon>
        <taxon>Metazoa</taxon>
        <taxon>Chordata</taxon>
        <taxon>Craniata</taxon>
        <taxon>Vertebrata</taxon>
        <taxon>Euteleostomi</taxon>
        <taxon>Amphibia</taxon>
        <taxon>Batrachia</taxon>
        <taxon>Anura</taxon>
        <taxon>Pelobatoidea</taxon>
        <taxon>Megophryidae</taxon>
        <taxon>Leptobrachium</taxon>
    </lineage>
</organism>
<sequence length="357" mass="40869">MAGIKRPVFSQSWEEDECLEYYGMLPLHYMFDVIASHLTETDVEALSFLLDESYQFIHPLDPQNWAVDEEGSSEPNRALLAFWQKWNRRSTYSNSQTSSNNLKNPEILKPKNGAELLLELERRGACDEGNFTPLLRLLRVLTRHDLLPYVTMKRRRTVSPERYTSGPSVAESDKQMDGCLNSTPAETREENWETGSNTSKRNRVVRGRGSRCSQTRKNNVSTDNLPPPAQTESKVTCGIRLRVRAEYCQHDSILRQNVLSIKPNPLEKQFDLFSQSNTVLKSRDLGSIICDIKFSEVSYLDAFWTDYMNGSLLEALKGVFITDSLKQAVGQETIQLLINVDEDDYEEGRRMILENVP</sequence>
<keyword evidence="10" id="KW-1185">Reference proteome</keyword>
<proteinExistence type="predicted"/>
<keyword evidence="5" id="KW-0804">Transcription</keyword>
<evidence type="ECO:0000256" key="2">
    <source>
        <dbReference type="ARBA" id="ARBA00022703"/>
    </source>
</evidence>
<evidence type="ECO:0000313" key="10">
    <source>
        <dbReference type="Proteomes" id="UP000694569"/>
    </source>
</evidence>
<keyword evidence="3" id="KW-0805">Transcription regulation</keyword>
<dbReference type="GO" id="GO:0003677">
    <property type="term" value="F:DNA binding"/>
    <property type="evidence" value="ECO:0007669"/>
    <property type="project" value="UniProtKB-KW"/>
</dbReference>
<dbReference type="OrthoDB" id="6422954at2759"/>
<feature type="compositionally biased region" description="Polar residues" evidence="7">
    <location>
        <begin position="211"/>
        <end position="231"/>
    </location>
</feature>
<dbReference type="GO" id="GO:0005730">
    <property type="term" value="C:nucleolus"/>
    <property type="evidence" value="ECO:0007669"/>
    <property type="project" value="UniProtKB-SubCell"/>
</dbReference>
<dbReference type="InterPro" id="IPR038856">
    <property type="entry name" value="DEDD/DEDD2"/>
</dbReference>
<reference evidence="9" key="2">
    <citation type="submission" date="2025-09" db="UniProtKB">
        <authorList>
            <consortium name="Ensembl"/>
        </authorList>
    </citation>
    <scope>IDENTIFICATION</scope>
</reference>
<dbReference type="PANTHER" id="PTHR15205:SF1">
    <property type="entry name" value="DNA-BINDING DEATH EFFECTOR DOMAIN-CONTAINING PROTEIN 2"/>
    <property type="match status" value="1"/>
</dbReference>
<keyword evidence="2" id="KW-0053">Apoptosis</keyword>
<accession>A0A8C5PGG2</accession>
<keyword evidence="6" id="KW-0539">Nucleus</keyword>
<feature type="region of interest" description="Disordered" evidence="7">
    <location>
        <begin position="158"/>
        <end position="177"/>
    </location>
</feature>
<dbReference type="Ensembl" id="ENSLLET00000023339.1">
    <property type="protein sequence ID" value="ENSLLEP00000022473.1"/>
    <property type="gene ID" value="ENSLLEG00000014259.1"/>
</dbReference>
<protein>
    <submittedName>
        <fullName evidence="9">Death effector domain containing 2</fullName>
    </submittedName>
</protein>
<dbReference type="Gene3D" id="1.10.533.10">
    <property type="entry name" value="Death Domain, Fas"/>
    <property type="match status" value="1"/>
</dbReference>
<feature type="compositionally biased region" description="Basic residues" evidence="7">
    <location>
        <begin position="200"/>
        <end position="209"/>
    </location>
</feature>
<evidence type="ECO:0000256" key="1">
    <source>
        <dbReference type="ARBA" id="ARBA00004604"/>
    </source>
</evidence>
<dbReference type="InterPro" id="IPR001875">
    <property type="entry name" value="DED_dom"/>
</dbReference>
<evidence type="ECO:0000256" key="7">
    <source>
        <dbReference type="SAM" id="MobiDB-lite"/>
    </source>
</evidence>
<dbReference type="SUPFAM" id="SSF47986">
    <property type="entry name" value="DEATH domain"/>
    <property type="match status" value="1"/>
</dbReference>
<evidence type="ECO:0000259" key="8">
    <source>
        <dbReference type="PROSITE" id="PS50168"/>
    </source>
</evidence>
<dbReference type="GO" id="GO:0008625">
    <property type="term" value="P:extrinsic apoptotic signaling pathway via death domain receptors"/>
    <property type="evidence" value="ECO:0007669"/>
    <property type="project" value="TreeGrafter"/>
</dbReference>
<dbReference type="Pfam" id="PF20694">
    <property type="entry name" value="TRADD-like_N"/>
    <property type="match status" value="1"/>
</dbReference>
<dbReference type="InterPro" id="IPR049341">
    <property type="entry name" value="TRADD-like_N"/>
</dbReference>
<comment type="subcellular location">
    <subcellularLocation>
        <location evidence="1">Nucleus</location>
        <location evidence="1">Nucleolus</location>
    </subcellularLocation>
</comment>
<dbReference type="AlphaFoldDB" id="A0A8C5PGG2"/>
<dbReference type="PANTHER" id="PTHR15205">
    <property type="entry name" value="DEATH EFFECTOR DOMAIN-CONTAINING PROTEIN"/>
    <property type="match status" value="1"/>
</dbReference>
<dbReference type="Proteomes" id="UP000694569">
    <property type="component" value="Unplaced"/>
</dbReference>
<dbReference type="PROSITE" id="PS50168">
    <property type="entry name" value="DED"/>
    <property type="match status" value="1"/>
</dbReference>
<evidence type="ECO:0000256" key="3">
    <source>
        <dbReference type="ARBA" id="ARBA00023015"/>
    </source>
</evidence>
<dbReference type="InterPro" id="IPR011029">
    <property type="entry name" value="DEATH-like_dom_sf"/>
</dbReference>
<dbReference type="GO" id="GO:0042981">
    <property type="term" value="P:regulation of apoptotic process"/>
    <property type="evidence" value="ECO:0007669"/>
    <property type="project" value="InterPro"/>
</dbReference>
<evidence type="ECO:0000313" key="9">
    <source>
        <dbReference type="Ensembl" id="ENSLLEP00000022473.1"/>
    </source>
</evidence>
<gene>
    <name evidence="9" type="primary">DEDD2</name>
</gene>
<dbReference type="GeneTree" id="ENSGT00390000008714"/>
<evidence type="ECO:0000256" key="5">
    <source>
        <dbReference type="ARBA" id="ARBA00023163"/>
    </source>
</evidence>
<feature type="domain" description="DED" evidence="8">
    <location>
        <begin position="26"/>
        <end position="152"/>
    </location>
</feature>